<proteinExistence type="predicted"/>
<dbReference type="InterPro" id="IPR028098">
    <property type="entry name" value="Glyco_trans_4-like_N"/>
</dbReference>
<dbReference type="RefSeq" id="WP_013865187.1">
    <property type="nucleotide sequence ID" value="NC_015635.1"/>
</dbReference>
<evidence type="ECO:0000313" key="6">
    <source>
        <dbReference type="Proteomes" id="UP000007947"/>
    </source>
</evidence>
<organism evidence="5 6">
    <name type="scientific">Microlunatus phosphovorus (strain ATCC 700054 / DSM 10555 / JCM 9379 / NBRC 101784 / NCIMB 13414 / VKM Ac-1990 / NM-1)</name>
    <dbReference type="NCBI Taxonomy" id="1032480"/>
    <lineage>
        <taxon>Bacteria</taxon>
        <taxon>Bacillati</taxon>
        <taxon>Actinomycetota</taxon>
        <taxon>Actinomycetes</taxon>
        <taxon>Propionibacteriales</taxon>
        <taxon>Propionibacteriaceae</taxon>
        <taxon>Microlunatus</taxon>
    </lineage>
</organism>
<reference evidence="5 6" key="1">
    <citation type="submission" date="2011-05" db="EMBL/GenBank/DDBJ databases">
        <title>Whole genome sequence of Microlunatus phosphovorus NM-1.</title>
        <authorList>
            <person name="Hosoyama A."/>
            <person name="Sasaki K."/>
            <person name="Harada T."/>
            <person name="Igarashi R."/>
            <person name="Kawakoshi A."/>
            <person name="Sasagawa M."/>
            <person name="Fukada J."/>
            <person name="Nakamura S."/>
            <person name="Katano Y."/>
            <person name="Hanada S."/>
            <person name="Kamagata Y."/>
            <person name="Nakamura N."/>
            <person name="Yamazaki S."/>
            <person name="Fujita N."/>
        </authorList>
    </citation>
    <scope>NUCLEOTIDE SEQUENCE [LARGE SCALE GENOMIC DNA]</scope>
    <source>
        <strain evidence="6">ATCC 700054 / DSM 10555 / JCM 9379 / NBRC 101784 / NCIMB 13414 / VKM Ac-1990 / NM-1</strain>
    </source>
</reference>
<dbReference type="SUPFAM" id="SSF53756">
    <property type="entry name" value="UDP-Glycosyltransferase/glycogen phosphorylase"/>
    <property type="match status" value="1"/>
</dbReference>
<dbReference type="EMBL" id="AP012204">
    <property type="protein sequence ID" value="BAK37353.1"/>
    <property type="molecule type" value="Genomic_DNA"/>
</dbReference>
<dbReference type="OrthoDB" id="506201at2"/>
<evidence type="ECO:0000313" key="5">
    <source>
        <dbReference type="EMBL" id="BAK37353.1"/>
    </source>
</evidence>
<name>F5XSU5_MICPN</name>
<dbReference type="InterPro" id="IPR001296">
    <property type="entry name" value="Glyco_trans_1"/>
</dbReference>
<dbReference type="GO" id="GO:0016757">
    <property type="term" value="F:glycosyltransferase activity"/>
    <property type="evidence" value="ECO:0007669"/>
    <property type="project" value="UniProtKB-KW"/>
</dbReference>
<evidence type="ECO:0000256" key="1">
    <source>
        <dbReference type="ARBA" id="ARBA00022676"/>
    </source>
</evidence>
<gene>
    <name evidence="5" type="ordered locus">MLP_43390</name>
</gene>
<keyword evidence="6" id="KW-1185">Reference proteome</keyword>
<protein>
    <submittedName>
        <fullName evidence="5">Putative glycosyltransferase</fullName>
        <ecNumber evidence="5">2.4.-.-</ecNumber>
    </submittedName>
</protein>
<keyword evidence="1 5" id="KW-0328">Glycosyltransferase</keyword>
<dbReference type="Proteomes" id="UP000007947">
    <property type="component" value="Chromosome"/>
</dbReference>
<evidence type="ECO:0000259" key="4">
    <source>
        <dbReference type="Pfam" id="PF13439"/>
    </source>
</evidence>
<dbReference type="eggNOG" id="COG0438">
    <property type="taxonomic scope" value="Bacteria"/>
</dbReference>
<dbReference type="Pfam" id="PF13439">
    <property type="entry name" value="Glyco_transf_4"/>
    <property type="match status" value="1"/>
</dbReference>
<feature type="domain" description="Glycosyltransferase subfamily 4-like N-terminal" evidence="4">
    <location>
        <begin position="40"/>
        <end position="223"/>
    </location>
</feature>
<evidence type="ECO:0000256" key="2">
    <source>
        <dbReference type="ARBA" id="ARBA00022679"/>
    </source>
</evidence>
<dbReference type="STRING" id="1032480.MLP_43390"/>
<dbReference type="HOGENOM" id="CLU_009583_14_2_11"/>
<evidence type="ECO:0000259" key="3">
    <source>
        <dbReference type="Pfam" id="PF00534"/>
    </source>
</evidence>
<dbReference type="Gene3D" id="3.40.50.2000">
    <property type="entry name" value="Glycogen Phosphorylase B"/>
    <property type="match status" value="2"/>
</dbReference>
<dbReference type="AlphaFoldDB" id="F5XSU5"/>
<dbReference type="Pfam" id="PF00534">
    <property type="entry name" value="Glycos_transf_1"/>
    <property type="match status" value="1"/>
</dbReference>
<feature type="domain" description="Glycosyl transferase family 1" evidence="3">
    <location>
        <begin position="230"/>
        <end position="394"/>
    </location>
</feature>
<keyword evidence="2 5" id="KW-0808">Transferase</keyword>
<dbReference type="PANTHER" id="PTHR12526:SF636">
    <property type="entry name" value="BLL3647 PROTEIN"/>
    <property type="match status" value="1"/>
</dbReference>
<dbReference type="KEGG" id="mph:MLP_43390"/>
<sequence length="416" mass="45279">MRPKCTSDQAGLARPRRGGHVNADDIRVGYVTKMFPRFSETFVLTELLQLERLGYEVEIFSLRPPADGRFHAKLADLRAPVTYLTSSGIRAADLWSEFAATDELDELGPHLDELLRLDYRSALQAVQLARHCRRLGLTHLHAHFASAGTTVARVAARIAGISYGFTAHAKDIYCEVDQDDLRRKLRDAVDVVTVSDFNRDYLTSEFGADADRVRRVYNGLDLDAFEFSDPSERSATIAAIGRLVEKKGFDVLLDALALLLADGHQVDLVLVGSGVLEGALRAQAERLGLADRVTMLGSLPQHRVAEIVATAAVFAAPCVVGEDGNRDGLPTVLLEAMALGTPCVATPVTGIPEIIEHEVTGLLVPERDPRALADALNRLLDDPVLRSGLAKAARDLVETEFDARRQAALVAEGFGR</sequence>
<dbReference type="EC" id="2.4.-.-" evidence="5"/>
<accession>F5XSU5</accession>
<dbReference type="PANTHER" id="PTHR12526">
    <property type="entry name" value="GLYCOSYLTRANSFERASE"/>
    <property type="match status" value="1"/>
</dbReference>